<dbReference type="Proteomes" id="UP000471082">
    <property type="component" value="Unassembled WGS sequence"/>
</dbReference>
<evidence type="ECO:0000313" key="2">
    <source>
        <dbReference type="Proteomes" id="UP000471082"/>
    </source>
</evidence>
<gene>
    <name evidence="1" type="ORF">G3W61_20965</name>
</gene>
<evidence type="ECO:0000313" key="1">
    <source>
        <dbReference type="EMBL" id="NEL78682.1"/>
    </source>
</evidence>
<proteinExistence type="predicted"/>
<organism evidence="1 2">
    <name type="scientific">Xanthomonas perforans</name>
    <dbReference type="NCBI Taxonomy" id="442694"/>
    <lineage>
        <taxon>Bacteria</taxon>
        <taxon>Pseudomonadati</taxon>
        <taxon>Pseudomonadota</taxon>
        <taxon>Gammaproteobacteria</taxon>
        <taxon>Lysobacterales</taxon>
        <taxon>Lysobacteraceae</taxon>
        <taxon>Xanthomonas</taxon>
    </lineage>
</organism>
<comment type="caution">
    <text evidence="1">The sequence shown here is derived from an EMBL/GenBank/DDBJ whole genome shotgun (WGS) entry which is preliminary data.</text>
</comment>
<dbReference type="EMBL" id="JAAGYU010000171">
    <property type="protein sequence ID" value="NEL78682.1"/>
    <property type="molecule type" value="Genomic_DNA"/>
</dbReference>
<protein>
    <submittedName>
        <fullName evidence="1">Uncharacterized protein</fullName>
    </submittedName>
</protein>
<sequence length="97" mass="10542">MLQDGLTAKNKKFGDRLRERIRATGSFFMNNHEYGHHKVFINPRLVTSVSAVTSSPSTANSVFTVYLQGDPDGIKLLYGSVEDASAARAALINAVLS</sequence>
<name>A0A6P0GCT0_XANPE</name>
<accession>A0A6P0GCT0</accession>
<reference evidence="1 2" key="1">
    <citation type="submission" date="2019-11" db="EMBL/GenBank/DDBJ databases">
        <title>Genome-resolved metagenomics to study the prevalence of co-infection and intraspecific heterogeneity among plant pathogen metapopulations.</title>
        <authorList>
            <person name="Newberry E."/>
            <person name="Bhandari R."/>
            <person name="Kemble J."/>
            <person name="Sikora E."/>
            <person name="Potnis N."/>
        </authorList>
    </citation>
    <scope>NUCLEOTIDE SEQUENCE [LARGE SCALE GENOMIC DNA]</scope>
    <source>
        <strain evidence="1">Xp_Tom_Tuscaloosa_18b</strain>
    </source>
</reference>
<dbReference type="AlphaFoldDB" id="A0A6P0GCT0"/>
<dbReference type="RefSeq" id="WP_128698090.1">
    <property type="nucleotide sequence ID" value="NZ_CP116309.1"/>
</dbReference>